<dbReference type="EMBL" id="SOBT01000008">
    <property type="protein sequence ID" value="TDU30903.1"/>
    <property type="molecule type" value="Genomic_DNA"/>
</dbReference>
<dbReference type="InterPro" id="IPR011014">
    <property type="entry name" value="MscS_channel_TM-2"/>
</dbReference>
<dbReference type="InterPro" id="IPR006685">
    <property type="entry name" value="MscS_channel_2nd"/>
</dbReference>
<dbReference type="SUPFAM" id="SSF82689">
    <property type="entry name" value="Mechanosensitive channel protein MscS (YggB), C-terminal domain"/>
    <property type="match status" value="1"/>
</dbReference>
<dbReference type="OrthoDB" id="9799209at2"/>
<feature type="domain" description="Mechanosensitive ion channel MscS" evidence="9">
    <location>
        <begin position="196"/>
        <end position="262"/>
    </location>
</feature>
<comment type="caution">
    <text evidence="10">The sequence shown here is derived from an EMBL/GenBank/DDBJ whole genome shotgun (WGS) entry which is preliminary data.</text>
</comment>
<feature type="transmembrane region" description="Helical" evidence="8">
    <location>
        <begin position="179"/>
        <end position="209"/>
    </location>
</feature>
<dbReference type="Gene3D" id="3.30.70.100">
    <property type="match status" value="1"/>
</dbReference>
<dbReference type="AlphaFoldDB" id="A0A4S3K1W1"/>
<evidence type="ECO:0000256" key="6">
    <source>
        <dbReference type="ARBA" id="ARBA00023136"/>
    </source>
</evidence>
<evidence type="ECO:0000256" key="2">
    <source>
        <dbReference type="ARBA" id="ARBA00008017"/>
    </source>
</evidence>
<feature type="transmembrane region" description="Helical" evidence="8">
    <location>
        <begin position="12"/>
        <end position="30"/>
    </location>
</feature>
<evidence type="ECO:0000256" key="4">
    <source>
        <dbReference type="ARBA" id="ARBA00022692"/>
    </source>
</evidence>
<dbReference type="Proteomes" id="UP000295341">
    <property type="component" value="Unassembled WGS sequence"/>
</dbReference>
<dbReference type="GO" id="GO:0008381">
    <property type="term" value="F:mechanosensitive monoatomic ion channel activity"/>
    <property type="evidence" value="ECO:0007669"/>
    <property type="project" value="UniProtKB-ARBA"/>
</dbReference>
<feature type="transmembrane region" description="Helical" evidence="8">
    <location>
        <begin position="151"/>
        <end position="173"/>
    </location>
</feature>
<feature type="region of interest" description="Disordered" evidence="7">
    <location>
        <begin position="370"/>
        <end position="398"/>
    </location>
</feature>
<dbReference type="InterPro" id="IPR052702">
    <property type="entry name" value="MscS-like_channel"/>
</dbReference>
<gene>
    <name evidence="10" type="ORF">DFR24_0260</name>
</gene>
<dbReference type="PANTHER" id="PTHR30347">
    <property type="entry name" value="POTASSIUM CHANNEL RELATED"/>
    <property type="match status" value="1"/>
</dbReference>
<evidence type="ECO:0000313" key="10">
    <source>
        <dbReference type="EMBL" id="TDU30903.1"/>
    </source>
</evidence>
<dbReference type="Gene3D" id="2.30.30.60">
    <property type="match status" value="1"/>
</dbReference>
<organism evidence="10 11">
    <name type="scientific">Panacagrimonas perspica</name>
    <dbReference type="NCBI Taxonomy" id="381431"/>
    <lineage>
        <taxon>Bacteria</taxon>
        <taxon>Pseudomonadati</taxon>
        <taxon>Pseudomonadota</taxon>
        <taxon>Gammaproteobacteria</taxon>
        <taxon>Nevskiales</taxon>
        <taxon>Nevskiaceae</taxon>
        <taxon>Panacagrimonas</taxon>
    </lineage>
</organism>
<evidence type="ECO:0000313" key="11">
    <source>
        <dbReference type="Proteomes" id="UP000295341"/>
    </source>
</evidence>
<comment type="similarity">
    <text evidence="2">Belongs to the MscS (TC 1.A.23) family.</text>
</comment>
<feature type="compositionally biased region" description="Polar residues" evidence="7">
    <location>
        <begin position="386"/>
        <end position="398"/>
    </location>
</feature>
<keyword evidence="5 8" id="KW-1133">Transmembrane helix</keyword>
<dbReference type="GO" id="GO:0005886">
    <property type="term" value="C:plasma membrane"/>
    <property type="evidence" value="ECO:0007669"/>
    <property type="project" value="UniProtKB-SubCell"/>
</dbReference>
<dbReference type="InterPro" id="IPR023408">
    <property type="entry name" value="MscS_beta-dom_sf"/>
</dbReference>
<feature type="transmembrane region" description="Helical" evidence="8">
    <location>
        <begin position="61"/>
        <end position="79"/>
    </location>
</feature>
<dbReference type="Pfam" id="PF00924">
    <property type="entry name" value="MS_channel_2nd"/>
    <property type="match status" value="1"/>
</dbReference>
<keyword evidence="11" id="KW-1185">Reference proteome</keyword>
<accession>A0A4S3K1W1</accession>
<feature type="transmembrane region" description="Helical" evidence="8">
    <location>
        <begin position="113"/>
        <end position="130"/>
    </location>
</feature>
<proteinExistence type="inferred from homology"/>
<comment type="subcellular location">
    <subcellularLocation>
        <location evidence="1">Cell membrane</location>
        <topology evidence="1">Multi-pass membrane protein</topology>
    </subcellularLocation>
</comment>
<name>A0A4S3K1W1_9GAMM</name>
<evidence type="ECO:0000256" key="8">
    <source>
        <dbReference type="SAM" id="Phobius"/>
    </source>
</evidence>
<dbReference type="InterPro" id="IPR011066">
    <property type="entry name" value="MscS_channel_C_sf"/>
</dbReference>
<reference evidence="10 11" key="1">
    <citation type="submission" date="2019-03" db="EMBL/GenBank/DDBJ databases">
        <title>Genomic Encyclopedia of Type Strains, Phase IV (KMG-IV): sequencing the most valuable type-strain genomes for metagenomic binning, comparative biology and taxonomic classification.</title>
        <authorList>
            <person name="Goeker M."/>
        </authorList>
    </citation>
    <scope>NUCLEOTIDE SEQUENCE [LARGE SCALE GENOMIC DNA]</scope>
    <source>
        <strain evidence="10 11">DSM 26377</strain>
    </source>
</reference>
<evidence type="ECO:0000259" key="9">
    <source>
        <dbReference type="Pfam" id="PF00924"/>
    </source>
</evidence>
<evidence type="ECO:0000256" key="5">
    <source>
        <dbReference type="ARBA" id="ARBA00022989"/>
    </source>
</evidence>
<sequence length="398" mass="43998">MYDLPPNWIQTGLAVFVGGVFLSWLVQWLAKSLNEGKHAWSRAVRQRMGVLPERRIGELRWVALTVLLALWPLLGYVLLRLWNLEELGHNFIDKLLDTGVKVGKTTTIVPGKVLFGLMSFLLLVTFTRWFKRKLERDWLPMTQMEPSVRMSVATLYGYVTFVIAVLVGLSFAGLDLSKIALVAGALSVGIGFGLQNIVNNFVSGLILLFERPVRVGDFIKVGSTEGYVRQIRIRSTELENDDRISVIVPNSSLLQAEVQNWNYRNSLGRAVIGINVAHGSDADVVRTMMLEVANAHPQVFKTGERGDIGGPSVVLKDITESSLRFEMGASVRNIHARGTVASDIRFELLRRIAAADPAVRFPQTSVWIHDADKASAEPGAEAQQPAGDSSTQEAPTPR</sequence>
<dbReference type="SUPFAM" id="SSF50182">
    <property type="entry name" value="Sm-like ribonucleoproteins"/>
    <property type="match status" value="1"/>
</dbReference>
<evidence type="ECO:0000256" key="3">
    <source>
        <dbReference type="ARBA" id="ARBA00022475"/>
    </source>
</evidence>
<evidence type="ECO:0000256" key="7">
    <source>
        <dbReference type="SAM" id="MobiDB-lite"/>
    </source>
</evidence>
<keyword evidence="4 8" id="KW-0812">Transmembrane</keyword>
<dbReference type="PANTHER" id="PTHR30347:SF1">
    <property type="entry name" value="MECHANOSENSITIVE CHANNEL MSCK"/>
    <property type="match status" value="1"/>
</dbReference>
<protein>
    <submittedName>
        <fullName evidence="10">Mechanosensitive ion channel-like protein</fullName>
    </submittedName>
</protein>
<dbReference type="Gene3D" id="1.10.287.1260">
    <property type="match status" value="1"/>
</dbReference>
<keyword evidence="3" id="KW-1003">Cell membrane</keyword>
<keyword evidence="6 8" id="KW-0472">Membrane</keyword>
<dbReference type="SUPFAM" id="SSF82861">
    <property type="entry name" value="Mechanosensitive channel protein MscS (YggB), transmembrane region"/>
    <property type="match status" value="1"/>
</dbReference>
<dbReference type="InterPro" id="IPR010920">
    <property type="entry name" value="LSM_dom_sf"/>
</dbReference>
<dbReference type="RefSeq" id="WP_133879538.1">
    <property type="nucleotide sequence ID" value="NZ_MWIN01000022.1"/>
</dbReference>
<evidence type="ECO:0000256" key="1">
    <source>
        <dbReference type="ARBA" id="ARBA00004651"/>
    </source>
</evidence>